<dbReference type="PROSITE" id="PS50995">
    <property type="entry name" value="HTH_MARR_2"/>
    <property type="match status" value="1"/>
</dbReference>
<dbReference type="RefSeq" id="WP_218191392.1">
    <property type="nucleotide sequence ID" value="NZ_FUWJ01000017.1"/>
</dbReference>
<dbReference type="SUPFAM" id="SSF46785">
    <property type="entry name" value="Winged helix' DNA-binding domain"/>
    <property type="match status" value="1"/>
</dbReference>
<accession>A0A1T4TFR4</accession>
<reference evidence="6" key="1">
    <citation type="submission" date="2017-02" db="EMBL/GenBank/DDBJ databases">
        <authorList>
            <person name="Varghese N."/>
            <person name="Submissions S."/>
        </authorList>
    </citation>
    <scope>NUCLEOTIDE SEQUENCE [LARGE SCALE GENOMIC DNA]</scope>
    <source>
        <strain evidence="6">ATCC 27094</strain>
    </source>
</reference>
<dbReference type="GO" id="GO:0003677">
    <property type="term" value="F:DNA binding"/>
    <property type="evidence" value="ECO:0007669"/>
    <property type="project" value="UniProtKB-KW"/>
</dbReference>
<keyword evidence="3" id="KW-0804">Transcription</keyword>
<dbReference type="InterPro" id="IPR036390">
    <property type="entry name" value="WH_DNA-bd_sf"/>
</dbReference>
<name>A0A1T4TFR4_9HYPH</name>
<dbReference type="PRINTS" id="PR00598">
    <property type="entry name" value="HTHMARR"/>
</dbReference>
<feature type="domain" description="HTH marR-type" evidence="4">
    <location>
        <begin position="8"/>
        <end position="140"/>
    </location>
</feature>
<protein>
    <submittedName>
        <fullName evidence="5">DNA-binding transcriptional regulator, MarR family</fullName>
    </submittedName>
</protein>
<evidence type="ECO:0000313" key="6">
    <source>
        <dbReference type="Proteomes" id="UP000190092"/>
    </source>
</evidence>
<dbReference type="EMBL" id="FUWJ01000017">
    <property type="protein sequence ID" value="SKA39296.1"/>
    <property type="molecule type" value="Genomic_DNA"/>
</dbReference>
<evidence type="ECO:0000256" key="2">
    <source>
        <dbReference type="ARBA" id="ARBA00023125"/>
    </source>
</evidence>
<dbReference type="Gene3D" id="1.10.10.10">
    <property type="entry name" value="Winged helix-like DNA-binding domain superfamily/Winged helix DNA-binding domain"/>
    <property type="match status" value="1"/>
</dbReference>
<dbReference type="GO" id="GO:0003700">
    <property type="term" value="F:DNA-binding transcription factor activity"/>
    <property type="evidence" value="ECO:0007669"/>
    <property type="project" value="InterPro"/>
</dbReference>
<dbReference type="InterPro" id="IPR000835">
    <property type="entry name" value="HTH_MarR-typ"/>
</dbReference>
<dbReference type="AlphaFoldDB" id="A0A1T4TFR4"/>
<dbReference type="Pfam" id="PF01047">
    <property type="entry name" value="MarR"/>
    <property type="match status" value="1"/>
</dbReference>
<evidence type="ECO:0000256" key="3">
    <source>
        <dbReference type="ARBA" id="ARBA00023163"/>
    </source>
</evidence>
<dbReference type="PANTHER" id="PTHR42756">
    <property type="entry name" value="TRANSCRIPTIONAL REGULATOR, MARR"/>
    <property type="match status" value="1"/>
</dbReference>
<sequence length="141" mass="15628">MPRSDRMEHQLAYLIASVNRQLEIDLEEKLKGEGVALEHFRILSALASQNGQPMGELAHRVLVDSTTLTKIIDKMTADALVYRAPDSNDRRRVLVFLASKGQALHKKLKGLAVQQERDILGTLDAEGAGKLEAILRTMIQG</sequence>
<gene>
    <name evidence="5" type="ORF">SAMN02745126_06203</name>
</gene>
<dbReference type="PANTHER" id="PTHR42756:SF1">
    <property type="entry name" value="TRANSCRIPTIONAL REPRESSOR OF EMRAB OPERON"/>
    <property type="match status" value="1"/>
</dbReference>
<evidence type="ECO:0000313" key="5">
    <source>
        <dbReference type="EMBL" id="SKA39296.1"/>
    </source>
</evidence>
<keyword evidence="2 5" id="KW-0238">DNA-binding</keyword>
<keyword evidence="6" id="KW-1185">Reference proteome</keyword>
<evidence type="ECO:0000256" key="1">
    <source>
        <dbReference type="ARBA" id="ARBA00023015"/>
    </source>
</evidence>
<keyword evidence="1" id="KW-0805">Transcription regulation</keyword>
<dbReference type="STRING" id="225324.SAMN02745126_06203"/>
<dbReference type="InterPro" id="IPR036388">
    <property type="entry name" value="WH-like_DNA-bd_sf"/>
</dbReference>
<dbReference type="Proteomes" id="UP000190092">
    <property type="component" value="Unassembled WGS sequence"/>
</dbReference>
<proteinExistence type="predicted"/>
<organism evidence="5 6">
    <name type="scientific">Enhydrobacter aerosaccus</name>
    <dbReference type="NCBI Taxonomy" id="225324"/>
    <lineage>
        <taxon>Bacteria</taxon>
        <taxon>Pseudomonadati</taxon>
        <taxon>Pseudomonadota</taxon>
        <taxon>Alphaproteobacteria</taxon>
        <taxon>Hyphomicrobiales</taxon>
        <taxon>Enhydrobacter</taxon>
    </lineage>
</organism>
<evidence type="ECO:0000259" key="4">
    <source>
        <dbReference type="PROSITE" id="PS50995"/>
    </source>
</evidence>
<dbReference type="SMART" id="SM00347">
    <property type="entry name" value="HTH_MARR"/>
    <property type="match status" value="1"/>
</dbReference>